<comment type="function">
    <text evidence="1">In eubacteria ppGpp (guanosine 3'-diphosphate 5'-diphosphate) is a mediator of the stringent response that coordinates a variety of cellular activities in response to changes in nutritional abundance.</text>
</comment>
<dbReference type="SUPFAM" id="SSF109604">
    <property type="entry name" value="HD-domain/PDEase-like"/>
    <property type="match status" value="1"/>
</dbReference>
<dbReference type="CDD" id="cd01668">
    <property type="entry name" value="TGS_RSH"/>
    <property type="match status" value="1"/>
</dbReference>
<dbReference type="InterPro" id="IPR002912">
    <property type="entry name" value="ACT_dom"/>
</dbReference>
<dbReference type="InterPro" id="IPR007685">
    <property type="entry name" value="RelA_SpoT"/>
</dbReference>
<gene>
    <name evidence="4" type="ORF">VAMP_106108n42</name>
</gene>
<dbReference type="SMART" id="SM00471">
    <property type="entry name" value="HDc"/>
    <property type="match status" value="1"/>
</dbReference>
<dbReference type="Pfam" id="PF13291">
    <property type="entry name" value="ACT_4"/>
    <property type="match status" value="1"/>
</dbReference>
<keyword evidence="5" id="KW-1185">Reference proteome</keyword>
<dbReference type="SUPFAM" id="SSF81271">
    <property type="entry name" value="TGS-like"/>
    <property type="match status" value="1"/>
</dbReference>
<dbReference type="InterPro" id="IPR003607">
    <property type="entry name" value="HD/PDEase_dom"/>
</dbReference>
<sequence length="731" mass="84777">MDIITLENFLNYEPIFNKDPIFLLNEIKEKAGKYLSSEDLKGIDKAYDFGKMAHEGQMRQSGEIYFTHPLKATLFLMKIRPGLKSIQACILHDVIEDTKYTYEDVKKIFGEDVANLCYGLEKVSKVRYEGQDRNLETLKKTFLAMGRDLRVIFIKLADRIHNIQTLQFHPKEEKRLRIARETLKIYVPIAQRLGLSVFQNYLENGAFYILNPKGFTKIFNHIKKRHGTNNSFYVNEGMKEIDELLKENGITNFKIMGRLKSPYRIYKKLKKYSTDDPNKIMDVLAFRIIADSLADCYSILGLVNNKYTPLIKKIKDYIALPKANGYRSIHSTVIGMFNFPVEIQIRTQEMDYFAEFGVAAHFAYKEKGGPVSISLEQSKWIQKLQELVNSFKEGKENENFKNTLEIELLDKNIFIYTPSGDVIEMPSGSTVLDFAFRIHTDVGLKFRAAFVDDKIVPIDYKLKTGNIVSIKTYKRKYSASISWSKFLHNPSSKSKLSRFIRQNEIKDNIINAKEQLNVMLNFYGLPSLLDKENKILKQNSETKLNNLLLRIYDKQISPLKLIKKYYNIISDNKEKEKKVVPTFCKMDKIIIEGYKDLYYYKCPECNPSCPDKIVGKATRDGVKIHSIKCKALKNISYDKLLEAHWDGQEYNKYYLKIELLAKDSPGVLIQVISIFSELSINISNINVYMKKDGYSGFNIELEFDNPSKIHFVIKELKNKTELVKLVSKELF</sequence>
<dbReference type="InterPro" id="IPR012675">
    <property type="entry name" value="Beta-grasp_dom_sf"/>
</dbReference>
<dbReference type="NCBIfam" id="TIGR00691">
    <property type="entry name" value="spoT_relA"/>
    <property type="match status" value="1"/>
</dbReference>
<dbReference type="PROSITE" id="PS51880">
    <property type="entry name" value="TGS"/>
    <property type="match status" value="1"/>
</dbReference>
<dbReference type="PANTHER" id="PTHR21262">
    <property type="entry name" value="GUANOSINE-3',5'-BIS DIPHOSPHATE 3'-PYROPHOSPHOHYDROLASE"/>
    <property type="match status" value="1"/>
</dbReference>
<feature type="domain" description="ACT" evidence="2">
    <location>
        <begin position="656"/>
        <end position="731"/>
    </location>
</feature>
<dbReference type="InterPro" id="IPR043519">
    <property type="entry name" value="NT_sf"/>
</dbReference>
<dbReference type="CDD" id="cd05399">
    <property type="entry name" value="NT_Rel-Spo_like"/>
    <property type="match status" value="1"/>
</dbReference>
<dbReference type="InterPro" id="IPR012676">
    <property type="entry name" value="TGS-like"/>
</dbReference>
<evidence type="ECO:0000259" key="2">
    <source>
        <dbReference type="PROSITE" id="PS51671"/>
    </source>
</evidence>
<dbReference type="GO" id="GO:0008728">
    <property type="term" value="F:GTP diphosphokinase activity"/>
    <property type="evidence" value="ECO:0007669"/>
    <property type="project" value="UniProtKB-EC"/>
</dbReference>
<dbReference type="PANTHER" id="PTHR21262:SF31">
    <property type="entry name" value="GTP PYROPHOSPHOKINASE"/>
    <property type="match status" value="1"/>
</dbReference>
<dbReference type="SMART" id="SM00954">
    <property type="entry name" value="RelA_SpoT"/>
    <property type="match status" value="1"/>
</dbReference>
<dbReference type="Gene3D" id="3.10.20.30">
    <property type="match status" value="1"/>
</dbReference>
<evidence type="ECO:0000256" key="1">
    <source>
        <dbReference type="RuleBase" id="RU003847"/>
    </source>
</evidence>
<evidence type="ECO:0000313" key="5">
    <source>
        <dbReference type="Proteomes" id="UP000680365"/>
    </source>
</evidence>
<dbReference type="PROSITE" id="PS51671">
    <property type="entry name" value="ACT"/>
    <property type="match status" value="1"/>
</dbReference>
<accession>A0ABS5QMN9</accession>
<dbReference type="EMBL" id="JAEDAM010000098">
    <property type="protein sequence ID" value="MBS8122471.1"/>
    <property type="molecule type" value="Genomic_DNA"/>
</dbReference>
<feature type="domain" description="TGS" evidence="3">
    <location>
        <begin position="411"/>
        <end position="472"/>
    </location>
</feature>
<dbReference type="InterPro" id="IPR033655">
    <property type="entry name" value="TGS_RelA/SpoT"/>
</dbReference>
<organism evidence="4 5">
    <name type="scientific">Candidatus Vampirococcus lugosii</name>
    <dbReference type="NCBI Taxonomy" id="2789015"/>
    <lineage>
        <taxon>Bacteria</taxon>
        <taxon>Candidatus Absconditibacteriota</taxon>
        <taxon>Vampirococcus</taxon>
    </lineage>
</organism>
<dbReference type="InterPro" id="IPR004095">
    <property type="entry name" value="TGS"/>
</dbReference>
<dbReference type="Gene3D" id="3.30.460.10">
    <property type="entry name" value="Beta Polymerase, domain 2"/>
    <property type="match status" value="1"/>
</dbReference>
<dbReference type="InterPro" id="IPR045865">
    <property type="entry name" value="ACT-like_dom_sf"/>
</dbReference>
<dbReference type="Gene3D" id="1.10.3210.10">
    <property type="entry name" value="Hypothetical protein af1432"/>
    <property type="match status" value="1"/>
</dbReference>
<dbReference type="CDD" id="cd02116">
    <property type="entry name" value="ACT"/>
    <property type="match status" value="1"/>
</dbReference>
<dbReference type="SUPFAM" id="SSF81301">
    <property type="entry name" value="Nucleotidyltransferase"/>
    <property type="match status" value="1"/>
</dbReference>
<dbReference type="RefSeq" id="WP_213349885.1">
    <property type="nucleotide sequence ID" value="NZ_JAEDAM010000098.1"/>
</dbReference>
<dbReference type="SUPFAM" id="SSF55021">
    <property type="entry name" value="ACT-like"/>
    <property type="match status" value="1"/>
</dbReference>
<dbReference type="Pfam" id="PF04607">
    <property type="entry name" value="RelA_SpoT"/>
    <property type="match status" value="1"/>
</dbReference>
<dbReference type="EC" id="2.7.6.5" evidence="4"/>
<dbReference type="InterPro" id="IPR004811">
    <property type="entry name" value="RelA/Spo_fam"/>
</dbReference>
<comment type="similarity">
    <text evidence="1">Belongs to the relA/spoT family.</text>
</comment>
<evidence type="ECO:0000313" key="4">
    <source>
        <dbReference type="EMBL" id="MBS8122471.1"/>
    </source>
</evidence>
<name>A0ABS5QMN9_9BACT</name>
<dbReference type="Pfam" id="PF13328">
    <property type="entry name" value="HD_4"/>
    <property type="match status" value="1"/>
</dbReference>
<dbReference type="Gene3D" id="3.30.70.260">
    <property type="match status" value="1"/>
</dbReference>
<reference evidence="4 5" key="1">
    <citation type="journal article" date="2021" name="Nat. Commun.">
        <title>Reductive evolution and unique predatory mode in the CPR bacterium Vampirococcus lugosii.</title>
        <authorList>
            <person name="Moreira D."/>
            <person name="Zivanovic Y."/>
            <person name="Lopez-Archilla A.I."/>
            <person name="Iniesto M."/>
            <person name="Lopez-Garcia P."/>
        </authorList>
    </citation>
    <scope>NUCLEOTIDE SEQUENCE [LARGE SCALE GENOMIC DNA]</scope>
    <source>
        <strain evidence="4">Chiprana</strain>
    </source>
</reference>
<keyword evidence="4" id="KW-0808">Transferase</keyword>
<dbReference type="Pfam" id="PF02824">
    <property type="entry name" value="TGS"/>
    <property type="match status" value="1"/>
</dbReference>
<comment type="caution">
    <text evidence="4">The sequence shown here is derived from an EMBL/GenBank/DDBJ whole genome shotgun (WGS) entry which is preliminary data.</text>
</comment>
<dbReference type="Proteomes" id="UP000680365">
    <property type="component" value="Unassembled WGS sequence"/>
</dbReference>
<proteinExistence type="inferred from homology"/>
<protein>
    <submittedName>
        <fullName evidence="4">(P)ppGpp synthetase</fullName>
        <ecNumber evidence="4">2.7.6.5</ecNumber>
    </submittedName>
</protein>
<evidence type="ECO:0000259" key="3">
    <source>
        <dbReference type="PROSITE" id="PS51880"/>
    </source>
</evidence>